<organism evidence="2 3">
    <name type="scientific">Protopolystoma xenopodis</name>
    <dbReference type="NCBI Taxonomy" id="117903"/>
    <lineage>
        <taxon>Eukaryota</taxon>
        <taxon>Metazoa</taxon>
        <taxon>Spiralia</taxon>
        <taxon>Lophotrochozoa</taxon>
        <taxon>Platyhelminthes</taxon>
        <taxon>Monogenea</taxon>
        <taxon>Polyopisthocotylea</taxon>
        <taxon>Polystomatidea</taxon>
        <taxon>Polystomatidae</taxon>
        <taxon>Protopolystoma</taxon>
    </lineage>
</organism>
<keyword evidence="3" id="KW-1185">Reference proteome</keyword>
<accession>A0A3S5CGL4</accession>
<dbReference type="Proteomes" id="UP000784294">
    <property type="component" value="Unassembled WGS sequence"/>
</dbReference>
<evidence type="ECO:0000313" key="3">
    <source>
        <dbReference type="Proteomes" id="UP000784294"/>
    </source>
</evidence>
<gene>
    <name evidence="2" type="ORF">PXEA_LOCUS12964</name>
</gene>
<keyword evidence="1" id="KW-0812">Transmembrane</keyword>
<feature type="transmembrane region" description="Helical" evidence="1">
    <location>
        <begin position="69"/>
        <end position="92"/>
    </location>
</feature>
<proteinExistence type="predicted"/>
<dbReference type="AlphaFoldDB" id="A0A3S5CGL4"/>
<comment type="caution">
    <text evidence="2">The sequence shown here is derived from an EMBL/GenBank/DDBJ whole genome shotgun (WGS) entry which is preliminary data.</text>
</comment>
<keyword evidence="1" id="KW-1133">Transmembrane helix</keyword>
<keyword evidence="1" id="KW-0472">Membrane</keyword>
<reference evidence="2" key="1">
    <citation type="submission" date="2018-11" db="EMBL/GenBank/DDBJ databases">
        <authorList>
            <consortium name="Pathogen Informatics"/>
        </authorList>
    </citation>
    <scope>NUCLEOTIDE SEQUENCE</scope>
</reference>
<dbReference type="EMBL" id="CAAALY010041917">
    <property type="protein sequence ID" value="VEL19524.1"/>
    <property type="molecule type" value="Genomic_DNA"/>
</dbReference>
<sequence>MPDNRPTRWAAEVLSCALGWRDCGLLHMQSEAEALRNGVNNAQCLRSCLTDYHTRPSPCRLRFHHRYRVLTSLTVAGLFMFHSLTLVASGSLTTANACDRFQCGRRGSETGCVQASR</sequence>
<protein>
    <submittedName>
        <fullName evidence="2">Uncharacterized protein</fullName>
    </submittedName>
</protein>
<evidence type="ECO:0000313" key="2">
    <source>
        <dbReference type="EMBL" id="VEL19524.1"/>
    </source>
</evidence>
<evidence type="ECO:0000256" key="1">
    <source>
        <dbReference type="SAM" id="Phobius"/>
    </source>
</evidence>
<name>A0A3S5CGL4_9PLAT</name>